<protein>
    <submittedName>
        <fullName evidence="3">Methylamine protein</fullName>
    </submittedName>
</protein>
<evidence type="ECO:0000313" key="3">
    <source>
        <dbReference type="EMBL" id="AIX19796.1"/>
    </source>
</evidence>
<dbReference type="KEGG" id="vg:24405266"/>
<dbReference type="Proteomes" id="UP000185342">
    <property type="component" value="Segment"/>
</dbReference>
<reference evidence="4 5" key="1">
    <citation type="submission" date="2013-12" db="EMBL/GenBank/DDBJ databases">
        <title>Ecological redundancy of diverse viral populations within a natural community.</title>
        <authorList>
            <person name="Gregory A.C."/>
            <person name="LaButti K."/>
            <person name="Copeland A."/>
            <person name="Woyke T."/>
            <person name="Sullivan M.B."/>
        </authorList>
    </citation>
    <scope>NUCLEOTIDE SEQUENCE [LARGE SCALE GENOMIC DNA]</scope>
    <source>
        <strain evidence="2">Syn7803C61</strain>
        <strain evidence="3">Syn7803C78</strain>
    </source>
</reference>
<feature type="domain" description="Sm-like" evidence="1">
    <location>
        <begin position="14"/>
        <end position="98"/>
    </location>
</feature>
<name>A0A0E3F1V6_9CAUD</name>
<gene>
    <name evidence="2" type="ORF">Syn7803C61_119</name>
    <name evidence="3" type="ORF">Syn7803C78_121</name>
</gene>
<evidence type="ECO:0000313" key="5">
    <source>
        <dbReference type="Proteomes" id="UP000185342"/>
    </source>
</evidence>
<dbReference type="Proteomes" id="UP000185335">
    <property type="component" value="Segment"/>
</dbReference>
<dbReference type="EMBL" id="KJ019051">
    <property type="protein sequence ID" value="AIX19796.1"/>
    <property type="molecule type" value="Genomic_DNA"/>
</dbReference>
<evidence type="ECO:0000313" key="4">
    <source>
        <dbReference type="Proteomes" id="UP000185335"/>
    </source>
</evidence>
<organism evidence="3 5">
    <name type="scientific">Synechococcus phage ACG-2014b</name>
    <dbReference type="NCBI Taxonomy" id="1493508"/>
    <lineage>
        <taxon>Viruses</taxon>
        <taxon>Duplodnaviria</taxon>
        <taxon>Heunggongvirae</taxon>
        <taxon>Uroviricota</taxon>
        <taxon>Caudoviricetes</taxon>
        <taxon>Pantevenvirales</taxon>
        <taxon>Kyanoviridae</taxon>
        <taxon>Nereusvirus</taxon>
        <taxon>Nereusvirus tusconc4</taxon>
    </lineage>
</organism>
<keyword evidence="4" id="KW-1185">Reference proteome</keyword>
<dbReference type="Gene3D" id="2.30.30.100">
    <property type="match status" value="1"/>
</dbReference>
<dbReference type="Pfam" id="PF16243">
    <property type="entry name" value="Sm_like"/>
    <property type="match status" value="1"/>
</dbReference>
<dbReference type="RefSeq" id="YP_009140690.1">
    <property type="nucleotide sequence ID" value="NC_027130.1"/>
</dbReference>
<accession>A0A0E3F1V6</accession>
<proteinExistence type="predicted"/>
<sequence length="148" mass="17022">MINYAKHDEEFHAVIKLLNGEEVLGKAVLTEDAGESLCFISRPVQIQSVTKELPDGKIIKGMGFAEWMQLSDEDFFIIREKDIVAVASMSKAVQMMYQSYIDDEEDLTESVRQKNLRENKLHVDPDTKMGYLGKINEARKLFERIYKS</sequence>
<dbReference type="EMBL" id="KJ019040">
    <property type="protein sequence ID" value="AIX17341.1"/>
    <property type="molecule type" value="Genomic_DNA"/>
</dbReference>
<evidence type="ECO:0000313" key="2">
    <source>
        <dbReference type="EMBL" id="AIX17341.1"/>
    </source>
</evidence>
<dbReference type="OrthoDB" id="17377at10239"/>
<dbReference type="InterPro" id="IPR032600">
    <property type="entry name" value="Sm-like_dom"/>
</dbReference>
<evidence type="ECO:0000259" key="1">
    <source>
        <dbReference type="Pfam" id="PF16243"/>
    </source>
</evidence>